<dbReference type="Proteomes" id="UP000397656">
    <property type="component" value="Chromosome 2"/>
</dbReference>
<dbReference type="RefSeq" id="WP_150988210.1">
    <property type="nucleotide sequence ID" value="NZ_CP062804.1"/>
</dbReference>
<sequence length="82" mass="8957">MRTRQGNWILGPDALRIPLGLGSYLICVEGIVWLTQQSAMLDAACRDTVLVSGECFCARQEAVVFVSGFRGRTARIAVRTIA</sequence>
<organism evidence="1 2">
    <name type="scientific">Cupriavidus basilensis</name>
    <dbReference type="NCBI Taxonomy" id="68895"/>
    <lineage>
        <taxon>Bacteria</taxon>
        <taxon>Pseudomonadati</taxon>
        <taxon>Pseudomonadota</taxon>
        <taxon>Betaproteobacteria</taxon>
        <taxon>Burkholderiales</taxon>
        <taxon>Burkholderiaceae</taxon>
        <taxon>Cupriavidus</taxon>
    </lineage>
</organism>
<protein>
    <recommendedName>
        <fullName evidence="3">DUF2917 domain-containing protein</fullName>
    </recommendedName>
</protein>
<accession>A0A643FU25</accession>
<evidence type="ECO:0000313" key="2">
    <source>
        <dbReference type="Proteomes" id="UP000397656"/>
    </source>
</evidence>
<dbReference type="EMBL" id="CP062804">
    <property type="protein sequence ID" value="QOT79086.1"/>
    <property type="molecule type" value="Genomic_DNA"/>
</dbReference>
<dbReference type="AlphaFoldDB" id="A0A643FU25"/>
<evidence type="ECO:0000313" key="1">
    <source>
        <dbReference type="EMBL" id="QOT79086.1"/>
    </source>
</evidence>
<gene>
    <name evidence="1" type="ORF">F7R26_030410</name>
</gene>
<name>A0A643FU25_9BURK</name>
<dbReference type="GeneID" id="98405275"/>
<evidence type="ECO:0008006" key="3">
    <source>
        <dbReference type="Google" id="ProtNLM"/>
    </source>
</evidence>
<proteinExistence type="predicted"/>
<reference evidence="1 2" key="1">
    <citation type="submission" date="2020-10" db="EMBL/GenBank/DDBJ databases">
        <title>Complete genome sequence of Cupriavidus basilensis CCUG 49340T.</title>
        <authorList>
            <person name="Salva-Serra F."/>
            <person name="Donoso R.A."/>
            <person name="Cho K.H."/>
            <person name="Yoo J.A."/>
            <person name="Lee K."/>
            <person name="Yoon S.-H."/>
            <person name="Perez-Pantoja D."/>
            <person name="Moore E.R.B."/>
        </authorList>
    </citation>
    <scope>NUCLEOTIDE SEQUENCE [LARGE SCALE GENOMIC DNA]</scope>
    <source>
        <strain evidence="2">CCUG 49340</strain>
    </source>
</reference>